<dbReference type="AlphaFoldDB" id="A0A1K0GTG9"/>
<gene>
    <name evidence="2" type="ORF">BG844_09505</name>
</gene>
<dbReference type="Proteomes" id="UP000182486">
    <property type="component" value="Unassembled WGS sequence"/>
</dbReference>
<reference evidence="2 3" key="1">
    <citation type="submission" date="2016-09" db="EMBL/GenBank/DDBJ databases">
        <title>Couchioplanes caeruleus draft genome sequence.</title>
        <authorList>
            <person name="Sheehan J."/>
            <person name="Caffrey P."/>
        </authorList>
    </citation>
    <scope>NUCLEOTIDE SEQUENCE [LARGE SCALE GENOMIC DNA]</scope>
    <source>
        <strain evidence="2 3">DSM 43634</strain>
    </source>
</reference>
<feature type="region of interest" description="Disordered" evidence="1">
    <location>
        <begin position="114"/>
        <end position="134"/>
    </location>
</feature>
<sequence length="134" mass="14249">MTELRRDGARLMVGLAGELHGSYSATLTRNNPWGDGTDDVPLTAYVDLAVELTIGWDLAGMPGTPDQAQVEVTADLLQQADDDLMADAYDQRDDAAPPKQARSEAEAAVRLLEAAFGQRPGATDQGGTGTFKRS</sequence>
<proteinExistence type="predicted"/>
<organism evidence="2 3">
    <name type="scientific">Couchioplanes caeruleus subsp. caeruleus</name>
    <dbReference type="NCBI Taxonomy" id="56427"/>
    <lineage>
        <taxon>Bacteria</taxon>
        <taxon>Bacillati</taxon>
        <taxon>Actinomycetota</taxon>
        <taxon>Actinomycetes</taxon>
        <taxon>Micromonosporales</taxon>
        <taxon>Micromonosporaceae</taxon>
        <taxon>Couchioplanes</taxon>
    </lineage>
</organism>
<comment type="caution">
    <text evidence="2">The sequence shown here is derived from an EMBL/GenBank/DDBJ whole genome shotgun (WGS) entry which is preliminary data.</text>
</comment>
<dbReference type="RefSeq" id="WP_071804629.1">
    <property type="nucleotide sequence ID" value="NZ_MEIA01000096.1"/>
</dbReference>
<dbReference type="EMBL" id="MEIA01000096">
    <property type="protein sequence ID" value="OJF14556.1"/>
    <property type="molecule type" value="Genomic_DNA"/>
</dbReference>
<name>A0A1K0GTG9_9ACTN</name>
<evidence type="ECO:0000256" key="1">
    <source>
        <dbReference type="SAM" id="MobiDB-lite"/>
    </source>
</evidence>
<evidence type="ECO:0000313" key="3">
    <source>
        <dbReference type="Proteomes" id="UP000182486"/>
    </source>
</evidence>
<feature type="compositionally biased region" description="Gly residues" evidence="1">
    <location>
        <begin position="124"/>
        <end position="134"/>
    </location>
</feature>
<protein>
    <submittedName>
        <fullName evidence="2">Uncharacterized protein</fullName>
    </submittedName>
</protein>
<accession>A0A1K0GTG9</accession>
<keyword evidence="3" id="KW-1185">Reference proteome</keyword>
<evidence type="ECO:0000313" key="2">
    <source>
        <dbReference type="EMBL" id="OJF14556.1"/>
    </source>
</evidence>